<reference evidence="2 3" key="1">
    <citation type="submission" date="2017-09" db="EMBL/GenBank/DDBJ databases">
        <authorList>
            <person name="Kim K.H."/>
            <person name="Chun B.H."/>
            <person name="Han G.S."/>
            <person name="Hyun S.G."/>
            <person name="Jeon C.O."/>
        </authorList>
    </citation>
    <scope>NUCLEOTIDE SEQUENCE [LARGE SCALE GENOMIC DNA]</scope>
    <source>
        <strain evidence="2 3">SH</strain>
        <plasmid evidence="3">psh1</plasmid>
    </source>
</reference>
<dbReference type="AlphaFoldDB" id="A0AAN1UAI1"/>
<organism evidence="2 3">
    <name type="scientific">Acetobacter pomorum</name>
    <dbReference type="NCBI Taxonomy" id="65959"/>
    <lineage>
        <taxon>Bacteria</taxon>
        <taxon>Pseudomonadati</taxon>
        <taxon>Pseudomonadota</taxon>
        <taxon>Alphaproteobacteria</taxon>
        <taxon>Acetobacterales</taxon>
        <taxon>Acetobacteraceae</taxon>
        <taxon>Acetobacter</taxon>
    </lineage>
</organism>
<protein>
    <submittedName>
        <fullName evidence="2">Uncharacterized protein</fullName>
    </submittedName>
</protein>
<evidence type="ECO:0000313" key="3">
    <source>
        <dbReference type="Proteomes" id="UP000256572"/>
    </source>
</evidence>
<dbReference type="Proteomes" id="UP000256572">
    <property type="component" value="Plasmid pSH1"/>
</dbReference>
<name>A0AAN1UAI1_9PROT</name>
<proteinExistence type="predicted"/>
<sequence>MSLSLKSLFACASFLALSTHAMAAPKSPIEGYHCMMLNQSMDQMQDPSHTVFARAKPDAQSENKGPVGTVVAIPDNIAPTNGYLPSLSFLRKTVWVPADALAPYRVASDPSMTCRPAVRNDGKLDFIFGH</sequence>
<dbReference type="RefSeq" id="WP_116100434.1">
    <property type="nucleotide sequence ID" value="NZ_CP023190.1"/>
</dbReference>
<accession>A0AAN1UAI1</accession>
<gene>
    <name evidence="2" type="ORF">CJF59_15140</name>
</gene>
<evidence type="ECO:0000256" key="1">
    <source>
        <dbReference type="SAM" id="SignalP"/>
    </source>
</evidence>
<dbReference type="EMBL" id="CP023190">
    <property type="protein sequence ID" value="AXN01927.1"/>
    <property type="molecule type" value="Genomic_DNA"/>
</dbReference>
<evidence type="ECO:0000313" key="2">
    <source>
        <dbReference type="EMBL" id="AXN01927.1"/>
    </source>
</evidence>
<feature type="signal peptide" evidence="1">
    <location>
        <begin position="1"/>
        <end position="23"/>
    </location>
</feature>
<keyword evidence="2" id="KW-0614">Plasmid</keyword>
<feature type="chain" id="PRO_5042819810" evidence="1">
    <location>
        <begin position="24"/>
        <end position="130"/>
    </location>
</feature>
<reference evidence="2 3" key="2">
    <citation type="submission" date="2018-08" db="EMBL/GenBank/DDBJ databases">
        <title>Acetobacter oryzifermentans sp. nov., isolated from Korea traditional vinegar and reclassification of Acetobacter pasteurianus subsp. ascendens (Henneberg 1898) as Acetobacter ascendens comb. nov.</title>
        <authorList>
            <person name="Cho G.Y."/>
            <person name="Lee S.H."/>
        </authorList>
    </citation>
    <scope>NUCLEOTIDE SEQUENCE [LARGE SCALE GENOMIC DNA]</scope>
    <source>
        <strain evidence="2 3">SH</strain>
        <plasmid evidence="3">psh1</plasmid>
    </source>
</reference>
<keyword evidence="1" id="KW-0732">Signal</keyword>
<geneLocation type="plasmid" evidence="3">
    <name>psh1</name>
</geneLocation>